<dbReference type="SUPFAM" id="SSF51621">
    <property type="entry name" value="Phosphoenolpyruvate/pyruvate domain"/>
    <property type="match status" value="1"/>
</dbReference>
<proteinExistence type="predicted"/>
<sequence length="286" mass="31283">MADPRLRQAIEAKDFILAPGVFDLISALIADRAGFKALYVTGYGTVASYLGLPDAGIATYRDMIERIGQIVKMTNTPVIADADTGYGGLLNVQHTIRGYEAAGVTAIQIEDQEFPKKCGHTPNRRVIPIEDMVRKIRVASDSRSSRDFLIIARTDSRTGLGLDEAIRRGEAYRKAGADVVFIESPESEAEMQTVSERIDAPLFANMVNGGRTPLLSADRLKELGYAIAIHPALGFLSVGAALDKAYKDLAANGITSPDIDLYSFAEFNKLLGFEDVWDFEKRYAEI</sequence>
<dbReference type="EMBL" id="JAAAML010000006">
    <property type="protein sequence ID" value="MCO6410999.1"/>
    <property type="molecule type" value="Genomic_DNA"/>
</dbReference>
<comment type="caution">
    <text evidence="1">The sequence shown here is derived from an EMBL/GenBank/DDBJ whole genome shotgun (WGS) entry which is preliminary data.</text>
</comment>
<dbReference type="CDD" id="cd00377">
    <property type="entry name" value="ICL_PEPM"/>
    <property type="match status" value="1"/>
</dbReference>
<evidence type="ECO:0000313" key="2">
    <source>
        <dbReference type="Proteomes" id="UP001320715"/>
    </source>
</evidence>
<dbReference type="Pfam" id="PF13714">
    <property type="entry name" value="PEP_mutase"/>
    <property type="match status" value="1"/>
</dbReference>
<dbReference type="PANTHER" id="PTHR42905:SF5">
    <property type="entry name" value="CARBOXYVINYL-CARBOXYPHOSPHONATE PHOSPHORYLMUTASE, CHLOROPLASTIC"/>
    <property type="match status" value="1"/>
</dbReference>
<dbReference type="PANTHER" id="PTHR42905">
    <property type="entry name" value="PHOSPHOENOLPYRUVATE CARBOXYLASE"/>
    <property type="match status" value="1"/>
</dbReference>
<gene>
    <name evidence="1" type="ORF">GTW23_22705</name>
</gene>
<protein>
    <submittedName>
        <fullName evidence="1">Carboxyvinyl-carboxyphosphonate phosphorylmutase</fullName>
    </submittedName>
</protein>
<reference evidence="1 2" key="1">
    <citation type="submission" date="2020-01" db="EMBL/GenBank/DDBJ databases">
        <title>Genomes of bacteria type strains.</title>
        <authorList>
            <person name="Chen J."/>
            <person name="Zhu S."/>
            <person name="Yang J."/>
        </authorList>
    </citation>
    <scope>NUCLEOTIDE SEQUENCE [LARGE SCALE GENOMIC DNA]</scope>
    <source>
        <strain evidence="1 2">DSM 16655</strain>
    </source>
</reference>
<dbReference type="Gene3D" id="3.20.20.60">
    <property type="entry name" value="Phosphoenolpyruvate-binding domains"/>
    <property type="match status" value="1"/>
</dbReference>
<evidence type="ECO:0000313" key="1">
    <source>
        <dbReference type="EMBL" id="MCO6410999.1"/>
    </source>
</evidence>
<dbReference type="RefSeq" id="WP_252917637.1">
    <property type="nucleotide sequence ID" value="NZ_JAAAML010000006.1"/>
</dbReference>
<dbReference type="InterPro" id="IPR039556">
    <property type="entry name" value="ICL/PEPM"/>
</dbReference>
<name>A0ABT1CXT2_9HYPH</name>
<accession>A0ABT1CXT2</accession>
<organism evidence="1 2">
    <name type="scientific">Hoeflea alexandrii</name>
    <dbReference type="NCBI Taxonomy" id="288436"/>
    <lineage>
        <taxon>Bacteria</taxon>
        <taxon>Pseudomonadati</taxon>
        <taxon>Pseudomonadota</taxon>
        <taxon>Alphaproteobacteria</taxon>
        <taxon>Hyphomicrobiales</taxon>
        <taxon>Rhizobiaceae</taxon>
        <taxon>Hoeflea</taxon>
    </lineage>
</organism>
<keyword evidence="2" id="KW-1185">Reference proteome</keyword>
<dbReference type="InterPro" id="IPR040442">
    <property type="entry name" value="Pyrv_kinase-like_dom_sf"/>
</dbReference>
<dbReference type="InterPro" id="IPR015813">
    <property type="entry name" value="Pyrv/PenolPyrv_kinase-like_dom"/>
</dbReference>
<dbReference type="Proteomes" id="UP001320715">
    <property type="component" value="Unassembled WGS sequence"/>
</dbReference>